<keyword evidence="1" id="KW-0812">Transmembrane</keyword>
<evidence type="ECO:0000313" key="2">
    <source>
        <dbReference type="EMBL" id="CUA82449.1"/>
    </source>
</evidence>
<keyword evidence="1" id="KW-1133">Transmembrane helix</keyword>
<feature type="transmembrane region" description="Helical" evidence="1">
    <location>
        <begin position="30"/>
        <end position="49"/>
    </location>
</feature>
<name>A0A0K6GV62_9NEIS</name>
<keyword evidence="3" id="KW-1185">Reference proteome</keyword>
<sequence length="81" mass="9533">MTSGRLWVPVGLPWEDCNVLREDRRLRRELIWVIVLKLVVLAVLWRVFIAPKRVRVDSQRMVEVMVVPDTSVRHSGEKDAR</sequence>
<keyword evidence="1" id="KW-0472">Membrane</keyword>
<dbReference type="Proteomes" id="UP000243535">
    <property type="component" value="Unassembled WGS sequence"/>
</dbReference>
<evidence type="ECO:0000256" key="1">
    <source>
        <dbReference type="SAM" id="Phobius"/>
    </source>
</evidence>
<dbReference type="STRING" id="375574.GCA_001418035_01072"/>
<reference evidence="3" key="1">
    <citation type="submission" date="2015-08" db="EMBL/GenBank/DDBJ databases">
        <authorList>
            <person name="Varghese N."/>
        </authorList>
    </citation>
    <scope>NUCLEOTIDE SEQUENCE [LARGE SCALE GENOMIC DNA]</scope>
    <source>
        <strain evidence="3">DSM 17901</strain>
    </source>
</reference>
<dbReference type="EMBL" id="CYHA01000002">
    <property type="protein sequence ID" value="CUA82449.1"/>
    <property type="molecule type" value="Genomic_DNA"/>
</dbReference>
<gene>
    <name evidence="2" type="ORF">Ga0061063_1280</name>
</gene>
<organism evidence="2 3">
    <name type="scientific">Gulbenkiania indica</name>
    <dbReference type="NCBI Taxonomy" id="375574"/>
    <lineage>
        <taxon>Bacteria</taxon>
        <taxon>Pseudomonadati</taxon>
        <taxon>Pseudomonadota</taxon>
        <taxon>Betaproteobacteria</taxon>
        <taxon>Neisseriales</taxon>
        <taxon>Chromobacteriaceae</taxon>
        <taxon>Gulbenkiania</taxon>
    </lineage>
</organism>
<accession>A0A0K6GV62</accession>
<proteinExistence type="predicted"/>
<protein>
    <submittedName>
        <fullName evidence="2">Uncharacterized protein</fullName>
    </submittedName>
</protein>
<dbReference type="NCBIfam" id="NF045611">
    <property type="entry name" value="small_CydP"/>
    <property type="match status" value="1"/>
</dbReference>
<dbReference type="InterPro" id="IPR054636">
    <property type="entry name" value="CydP"/>
</dbReference>
<dbReference type="AlphaFoldDB" id="A0A0K6GV62"/>
<evidence type="ECO:0000313" key="3">
    <source>
        <dbReference type="Proteomes" id="UP000243535"/>
    </source>
</evidence>